<name>A0A951QME7_9CYAN</name>
<comment type="caution">
    <text evidence="1">The sequence shown here is derived from an EMBL/GenBank/DDBJ whole genome shotgun (WGS) entry which is preliminary data.</text>
</comment>
<proteinExistence type="predicted"/>
<protein>
    <submittedName>
        <fullName evidence="1">Uncharacterized protein</fullName>
    </submittedName>
</protein>
<evidence type="ECO:0000313" key="2">
    <source>
        <dbReference type="Proteomes" id="UP000729701"/>
    </source>
</evidence>
<dbReference type="AlphaFoldDB" id="A0A951QME7"/>
<sequence>MTQTMIESQVFAQLEQRLPASYEIDCDNDPDFGNLYRIWNSYNLCGTFYQDMDGYWIPQPINCDFRPRLQSELQAQLVIIAVYENPCLQTEV</sequence>
<gene>
    <name evidence="1" type="ORF">KME60_13570</name>
</gene>
<organism evidence="1 2">
    <name type="scientific">Cyanomargarita calcarea GSE-NOS-MK-12-04C</name>
    <dbReference type="NCBI Taxonomy" id="2839659"/>
    <lineage>
        <taxon>Bacteria</taxon>
        <taxon>Bacillati</taxon>
        <taxon>Cyanobacteriota</taxon>
        <taxon>Cyanophyceae</taxon>
        <taxon>Nostocales</taxon>
        <taxon>Cyanomargaritaceae</taxon>
        <taxon>Cyanomargarita</taxon>
    </lineage>
</organism>
<accession>A0A951QME7</accession>
<dbReference type="EMBL" id="JAHHGZ010000012">
    <property type="protein sequence ID" value="MBW4668418.1"/>
    <property type="molecule type" value="Genomic_DNA"/>
</dbReference>
<reference evidence="1" key="1">
    <citation type="submission" date="2021-05" db="EMBL/GenBank/DDBJ databases">
        <authorList>
            <person name="Pietrasiak N."/>
            <person name="Ward R."/>
            <person name="Stajich J.E."/>
            <person name="Kurbessoian T."/>
        </authorList>
    </citation>
    <scope>NUCLEOTIDE SEQUENCE</scope>
    <source>
        <strain evidence="1">GSE-NOS-MK-12-04C</strain>
    </source>
</reference>
<evidence type="ECO:0000313" key="1">
    <source>
        <dbReference type="EMBL" id="MBW4668418.1"/>
    </source>
</evidence>
<dbReference type="Proteomes" id="UP000729701">
    <property type="component" value="Unassembled WGS sequence"/>
</dbReference>
<reference evidence="1" key="2">
    <citation type="journal article" date="2022" name="Microbiol. Resour. Announc.">
        <title>Metagenome Sequencing to Explore Phylogenomics of Terrestrial Cyanobacteria.</title>
        <authorList>
            <person name="Ward R.D."/>
            <person name="Stajich J.E."/>
            <person name="Johansen J.R."/>
            <person name="Huntemann M."/>
            <person name="Clum A."/>
            <person name="Foster B."/>
            <person name="Foster B."/>
            <person name="Roux S."/>
            <person name="Palaniappan K."/>
            <person name="Varghese N."/>
            <person name="Mukherjee S."/>
            <person name="Reddy T.B.K."/>
            <person name="Daum C."/>
            <person name="Copeland A."/>
            <person name="Chen I.A."/>
            <person name="Ivanova N.N."/>
            <person name="Kyrpides N.C."/>
            <person name="Shapiro N."/>
            <person name="Eloe-Fadrosh E.A."/>
            <person name="Pietrasiak N."/>
        </authorList>
    </citation>
    <scope>NUCLEOTIDE SEQUENCE</scope>
    <source>
        <strain evidence="1">GSE-NOS-MK-12-04C</strain>
    </source>
</reference>